<protein>
    <recommendedName>
        <fullName evidence="5">HTH tetR-type domain-containing protein</fullName>
    </recommendedName>
</protein>
<dbReference type="STRING" id="1850246.LPB138_12765"/>
<evidence type="ECO:0000313" key="6">
    <source>
        <dbReference type="EMBL" id="AOW21497.1"/>
    </source>
</evidence>
<keyword evidence="2 4" id="KW-0238">DNA-binding</keyword>
<gene>
    <name evidence="6" type="ORF">LPB138_12765</name>
</gene>
<dbReference type="PANTHER" id="PTHR47506">
    <property type="entry name" value="TRANSCRIPTIONAL REGULATORY PROTEIN"/>
    <property type="match status" value="1"/>
</dbReference>
<dbReference type="InterPro" id="IPR009057">
    <property type="entry name" value="Homeodomain-like_sf"/>
</dbReference>
<dbReference type="PROSITE" id="PS50977">
    <property type="entry name" value="HTH_TETR_2"/>
    <property type="match status" value="1"/>
</dbReference>
<dbReference type="InterPro" id="IPR001647">
    <property type="entry name" value="HTH_TetR"/>
</dbReference>
<dbReference type="AlphaFoldDB" id="A0A1D8PA93"/>
<dbReference type="Gene3D" id="1.10.357.10">
    <property type="entry name" value="Tetracycline Repressor, domain 2"/>
    <property type="match status" value="1"/>
</dbReference>
<dbReference type="Proteomes" id="UP000176050">
    <property type="component" value="Chromosome"/>
</dbReference>
<dbReference type="InterPro" id="IPR036271">
    <property type="entry name" value="Tet_transcr_reg_TetR-rel_C_sf"/>
</dbReference>
<dbReference type="KEGG" id="lul:LPB138_12765"/>
<evidence type="ECO:0000256" key="4">
    <source>
        <dbReference type="PROSITE-ProRule" id="PRU00335"/>
    </source>
</evidence>
<keyword evidence="1" id="KW-0805">Transcription regulation</keyword>
<keyword evidence="3" id="KW-0804">Transcription</keyword>
<proteinExistence type="predicted"/>
<evidence type="ECO:0000256" key="3">
    <source>
        <dbReference type="ARBA" id="ARBA00023163"/>
    </source>
</evidence>
<evidence type="ECO:0000256" key="1">
    <source>
        <dbReference type="ARBA" id="ARBA00023015"/>
    </source>
</evidence>
<dbReference type="Pfam" id="PF00440">
    <property type="entry name" value="TetR_N"/>
    <property type="match status" value="1"/>
</dbReference>
<dbReference type="RefSeq" id="WP_070237657.1">
    <property type="nucleotide sequence ID" value="NZ_CP017478.1"/>
</dbReference>
<name>A0A1D8PA93_9FLAO</name>
<dbReference type="GO" id="GO:0003677">
    <property type="term" value="F:DNA binding"/>
    <property type="evidence" value="ECO:0007669"/>
    <property type="project" value="UniProtKB-UniRule"/>
</dbReference>
<sequence length="198" mass="22530">MKSKSEQTKEFILEKVAPIFNSKGFKATSLSDLIYATKLSKGSIYGNFDSKEDLAIKAFKYNVDLILKPLRTQLEKCTNAIDKLFTLTNFYRDYYDFVLNKGGCPVLNVASDTNNVNTKLFQVVKEVAKDLENRLSLIIQDGVDKNEIKKGVNSKIVAKNIYSMIEGSIFMAFVHNDKVYITEMMNHVDTLIKEQLMN</sequence>
<dbReference type="OrthoDB" id="9798857at2"/>
<evidence type="ECO:0000256" key="2">
    <source>
        <dbReference type="ARBA" id="ARBA00023125"/>
    </source>
</evidence>
<feature type="DNA-binding region" description="H-T-H motif" evidence="4">
    <location>
        <begin position="29"/>
        <end position="48"/>
    </location>
</feature>
<dbReference type="SUPFAM" id="SSF48498">
    <property type="entry name" value="Tetracyclin repressor-like, C-terminal domain"/>
    <property type="match status" value="1"/>
</dbReference>
<dbReference type="PANTHER" id="PTHR47506:SF3">
    <property type="entry name" value="HTH-TYPE TRANSCRIPTIONAL REGULATOR LMRA"/>
    <property type="match status" value="1"/>
</dbReference>
<evidence type="ECO:0000313" key="7">
    <source>
        <dbReference type="Proteomes" id="UP000176050"/>
    </source>
</evidence>
<dbReference type="InterPro" id="IPR011075">
    <property type="entry name" value="TetR_C"/>
</dbReference>
<reference evidence="6 7" key="1">
    <citation type="submission" date="2016-10" db="EMBL/GenBank/DDBJ databases">
        <title>Lutibacter sp. LPB0138, isolated from marine gastropod.</title>
        <authorList>
            <person name="Kim E."/>
            <person name="Yi H."/>
        </authorList>
    </citation>
    <scope>NUCLEOTIDE SEQUENCE [LARGE SCALE GENOMIC DNA]</scope>
    <source>
        <strain evidence="6 7">LPB0138</strain>
    </source>
</reference>
<evidence type="ECO:0000259" key="5">
    <source>
        <dbReference type="PROSITE" id="PS50977"/>
    </source>
</evidence>
<dbReference type="EMBL" id="CP017478">
    <property type="protein sequence ID" value="AOW21497.1"/>
    <property type="molecule type" value="Genomic_DNA"/>
</dbReference>
<dbReference type="Pfam" id="PF16925">
    <property type="entry name" value="TetR_C_13"/>
    <property type="match status" value="1"/>
</dbReference>
<feature type="domain" description="HTH tetR-type" evidence="5">
    <location>
        <begin position="6"/>
        <end position="66"/>
    </location>
</feature>
<organism evidence="6 7">
    <name type="scientific">Urechidicola croceus</name>
    <dbReference type="NCBI Taxonomy" id="1850246"/>
    <lineage>
        <taxon>Bacteria</taxon>
        <taxon>Pseudomonadati</taxon>
        <taxon>Bacteroidota</taxon>
        <taxon>Flavobacteriia</taxon>
        <taxon>Flavobacteriales</taxon>
        <taxon>Flavobacteriaceae</taxon>
        <taxon>Urechidicola</taxon>
    </lineage>
</organism>
<keyword evidence="7" id="KW-1185">Reference proteome</keyword>
<accession>A0A1D8PA93</accession>
<dbReference type="SUPFAM" id="SSF46689">
    <property type="entry name" value="Homeodomain-like"/>
    <property type="match status" value="1"/>
</dbReference>